<keyword evidence="2" id="KW-0449">Lipoprotein</keyword>
<evidence type="ECO:0000256" key="2">
    <source>
        <dbReference type="RuleBase" id="RU362097"/>
    </source>
</evidence>
<dbReference type="PROSITE" id="PS51257">
    <property type="entry name" value="PROKAR_LIPOPROTEIN"/>
    <property type="match status" value="1"/>
</dbReference>
<dbReference type="OrthoDB" id="9770517at2"/>
<dbReference type="Gene3D" id="2.20.200.10">
    <property type="entry name" value="Outer membrane efflux proteins (OEP)"/>
    <property type="match status" value="1"/>
</dbReference>
<evidence type="ECO:0000256" key="1">
    <source>
        <dbReference type="ARBA" id="ARBA00007613"/>
    </source>
</evidence>
<dbReference type="RefSeq" id="WP_094825690.1">
    <property type="nucleotide sequence ID" value="NZ_NEVL01000002.1"/>
</dbReference>
<dbReference type="AlphaFoldDB" id="A0A261SQG9"/>
<comment type="similarity">
    <text evidence="1 2">Belongs to the outer membrane factor (OMF) (TC 1.B.17) family.</text>
</comment>
<protein>
    <submittedName>
        <fullName evidence="3">Copper transporter</fullName>
    </submittedName>
</protein>
<comment type="caution">
    <text evidence="3">The sequence shown here is derived from an EMBL/GenBank/DDBJ whole genome shotgun (WGS) entry which is preliminary data.</text>
</comment>
<proteinExistence type="inferred from homology"/>
<dbReference type="Proteomes" id="UP000217005">
    <property type="component" value="Unassembled WGS sequence"/>
</dbReference>
<evidence type="ECO:0000313" key="3">
    <source>
        <dbReference type="EMBL" id="OZI39321.1"/>
    </source>
</evidence>
<dbReference type="Pfam" id="PF02321">
    <property type="entry name" value="OEP"/>
    <property type="match status" value="2"/>
</dbReference>
<dbReference type="PANTHER" id="PTHR30203">
    <property type="entry name" value="OUTER MEMBRANE CATION EFFLUX PROTEIN"/>
    <property type="match status" value="1"/>
</dbReference>
<feature type="chain" id="PRO_5011819656" evidence="2">
    <location>
        <begin position="25"/>
        <end position="461"/>
    </location>
</feature>
<keyword evidence="2" id="KW-0812">Transmembrane</keyword>
<dbReference type="SUPFAM" id="SSF56954">
    <property type="entry name" value="Outer membrane efflux proteins (OEP)"/>
    <property type="match status" value="1"/>
</dbReference>
<sequence length="461" mass="49955">MRPFTLLTFSILSVLAGCVSLAPAYVRPDAPVPRQFSVARHGLVAAPADYRDSGWQHFFADPQLRALIATALRNNRDLRAAVSKLQQARAQVAASAALREPQLGTAASETTSARLATNTTPRHDYQAGLNLSFDFDVFGRLASLTEADRQRYYASAAARREVHILLVAGVARAYFNRELAAAQLRVARETLQNSRQAYADVQQRLRHGRADVLALEQARGMVEVASTDIARREGEFARAGDALQLLLGSYPDLPAEGARADADLSPVALPEPLPSDILLQRPDIQQAEHALQAANASIGAARAAFFPAITLGGGLSARSPDLATLFDAASGMWSFVPRIELPIFTGGRLQANLDIAQLRRDEAVANYEKKIQTAFREVADALALRPAIAGQATAQRRYLAALEITRSRAWALYRQGAASYLDVLSAERALFATRQNLLALNYARQANEVDLYAALGGGWAD</sequence>
<comment type="subcellular location">
    <subcellularLocation>
        <location evidence="2">Cell membrane</location>
        <topology evidence="2">Lipid-anchor</topology>
    </subcellularLocation>
</comment>
<keyword evidence="2" id="KW-1134">Transmembrane beta strand</keyword>
<name>A0A261SQG9_9BORD</name>
<evidence type="ECO:0000313" key="4">
    <source>
        <dbReference type="Proteomes" id="UP000217005"/>
    </source>
</evidence>
<keyword evidence="2" id="KW-0732">Signal</keyword>
<gene>
    <name evidence="3" type="ORF">CEG14_07325</name>
</gene>
<dbReference type="NCBIfam" id="NF007347">
    <property type="entry name" value="PRK09837.1"/>
    <property type="match status" value="1"/>
</dbReference>
<dbReference type="PANTHER" id="PTHR30203:SF32">
    <property type="entry name" value="CATION EFFLUX SYSTEM PROTEIN CUSC"/>
    <property type="match status" value="1"/>
</dbReference>
<reference evidence="3 4" key="1">
    <citation type="submission" date="2017-05" db="EMBL/GenBank/DDBJ databases">
        <title>Complete and WGS of Bordetella genogroups.</title>
        <authorList>
            <person name="Spilker T."/>
            <person name="LiPuma J."/>
        </authorList>
    </citation>
    <scope>NUCLEOTIDE SEQUENCE [LARGE SCALE GENOMIC DNA]</scope>
    <source>
        <strain evidence="3 4">AU17610</strain>
    </source>
</reference>
<dbReference type="Gene3D" id="1.20.1600.10">
    <property type="entry name" value="Outer membrane efflux proteins (OEP)"/>
    <property type="match status" value="1"/>
</dbReference>
<dbReference type="InterPro" id="IPR010131">
    <property type="entry name" value="MdtP/NodT-like"/>
</dbReference>
<keyword evidence="2" id="KW-0472">Membrane</keyword>
<keyword evidence="2" id="KW-0564">Palmitate</keyword>
<dbReference type="GO" id="GO:0005886">
    <property type="term" value="C:plasma membrane"/>
    <property type="evidence" value="ECO:0007669"/>
    <property type="project" value="UniProtKB-SubCell"/>
</dbReference>
<feature type="signal peptide" evidence="2">
    <location>
        <begin position="1"/>
        <end position="24"/>
    </location>
</feature>
<organism evidence="3 4">
    <name type="scientific">Bordetella genomosp. 1</name>
    <dbReference type="NCBI Taxonomy" id="1395607"/>
    <lineage>
        <taxon>Bacteria</taxon>
        <taxon>Pseudomonadati</taxon>
        <taxon>Pseudomonadota</taxon>
        <taxon>Betaproteobacteria</taxon>
        <taxon>Burkholderiales</taxon>
        <taxon>Alcaligenaceae</taxon>
        <taxon>Bordetella</taxon>
    </lineage>
</organism>
<dbReference type="GO" id="GO:0015562">
    <property type="term" value="F:efflux transmembrane transporter activity"/>
    <property type="evidence" value="ECO:0007669"/>
    <property type="project" value="InterPro"/>
</dbReference>
<dbReference type="EMBL" id="NEVL01000002">
    <property type="protein sequence ID" value="OZI39321.1"/>
    <property type="molecule type" value="Genomic_DNA"/>
</dbReference>
<dbReference type="InterPro" id="IPR003423">
    <property type="entry name" value="OMP_efflux"/>
</dbReference>
<dbReference type="NCBIfam" id="TIGR01845">
    <property type="entry name" value="outer_NodT"/>
    <property type="match status" value="1"/>
</dbReference>
<accession>A0A261SQG9</accession>